<protein>
    <submittedName>
        <fullName evidence="1">Uncharacterized protein</fullName>
    </submittedName>
</protein>
<gene>
    <name evidence="1" type="ORF">LCGC14_1370330</name>
</gene>
<dbReference type="AlphaFoldDB" id="A0A0F9MKT1"/>
<comment type="caution">
    <text evidence="1">The sequence shown here is derived from an EMBL/GenBank/DDBJ whole genome shotgun (WGS) entry which is preliminary data.</text>
</comment>
<name>A0A0F9MKT1_9ZZZZ</name>
<organism evidence="1">
    <name type="scientific">marine sediment metagenome</name>
    <dbReference type="NCBI Taxonomy" id="412755"/>
    <lineage>
        <taxon>unclassified sequences</taxon>
        <taxon>metagenomes</taxon>
        <taxon>ecological metagenomes</taxon>
    </lineage>
</organism>
<reference evidence="1" key="1">
    <citation type="journal article" date="2015" name="Nature">
        <title>Complex archaea that bridge the gap between prokaryotes and eukaryotes.</title>
        <authorList>
            <person name="Spang A."/>
            <person name="Saw J.H."/>
            <person name="Jorgensen S.L."/>
            <person name="Zaremba-Niedzwiedzka K."/>
            <person name="Martijn J."/>
            <person name="Lind A.E."/>
            <person name="van Eijk R."/>
            <person name="Schleper C."/>
            <person name="Guy L."/>
            <person name="Ettema T.J."/>
        </authorList>
    </citation>
    <scope>NUCLEOTIDE SEQUENCE</scope>
</reference>
<accession>A0A0F9MKT1</accession>
<sequence>MAEKKPMANELMSRCWKPRADGLCLLPRDHDGPHEFTCGENLTAELNPLPIDRPTEGTG</sequence>
<proteinExistence type="predicted"/>
<evidence type="ECO:0000313" key="1">
    <source>
        <dbReference type="EMBL" id="KKM77415.1"/>
    </source>
</evidence>
<dbReference type="EMBL" id="LAZR01008645">
    <property type="protein sequence ID" value="KKM77415.1"/>
    <property type="molecule type" value="Genomic_DNA"/>
</dbReference>